<evidence type="ECO:0000313" key="7">
    <source>
        <dbReference type="Proteomes" id="UP000030669"/>
    </source>
</evidence>
<evidence type="ECO:0000256" key="4">
    <source>
        <dbReference type="SAM" id="MobiDB-lite"/>
    </source>
</evidence>
<evidence type="ECO:0000313" key="6">
    <source>
        <dbReference type="EMBL" id="EPQ55737.1"/>
    </source>
</evidence>
<dbReference type="PANTHER" id="PTHR11142:SF5">
    <property type="entry name" value="TRNA PSEUDOURIDINE(38_39) SYNTHASE"/>
    <property type="match status" value="1"/>
</dbReference>
<sequence>MTIPTSYANWSREELVARLRQLEGAGSASGSKSRASDKDFDFAAYPKRKIALKFCYSGWDYGGLAFQEGHTVLPTVENVLFDALARTKLVDPAKGFEGCGWERCGRTDRGVSSAGQVVSLWVRSALEQPDGPSYLPPERSTVTVAPDPTTADSQDAGVAEDDPGTLFATGTPADSPAVPSRRRPELQYVSMLNRVLPMTIRILAWSPVSADFSSRFACKYRHYKYFFTSHGLDVGRMRDGARRLLGEHDFRNLCKLDPAKQITSFKRRILRAEISSVDGRPSDQETGEDLYVFDLVGTAFLYNQVRHIVAVLFLIGTGLEHPSVITSLVNADPNNPYPAFQEGEPVPEVVDTKPEYQMADPLPLMLWECAYDDKDVSWRVTNGDSDSNEEQRAGPNGSSNVIHQLHSIHTRSRIYTAMNAQFLSAAQRYVSPPPSVLPLSRTGIDPTSHNSLLDIPLGGGTYRHTTKYIPLLQRKRLEHVDIVNQRWREGKGLRREARKLLVDPDADE</sequence>
<dbReference type="eggNOG" id="KOG2554">
    <property type="taxonomic scope" value="Eukaryota"/>
</dbReference>
<feature type="domain" description="Pseudouridine synthase I TruA alpha/beta" evidence="5">
    <location>
        <begin position="241"/>
        <end position="372"/>
    </location>
</feature>
<dbReference type="GO" id="GO:0003723">
    <property type="term" value="F:RNA binding"/>
    <property type="evidence" value="ECO:0007669"/>
    <property type="project" value="InterPro"/>
</dbReference>
<dbReference type="GO" id="GO:0009982">
    <property type="term" value="F:pseudouridine synthase activity"/>
    <property type="evidence" value="ECO:0007669"/>
    <property type="project" value="InterPro"/>
</dbReference>
<evidence type="ECO:0000256" key="1">
    <source>
        <dbReference type="ARBA" id="ARBA00009375"/>
    </source>
</evidence>
<evidence type="ECO:0000256" key="3">
    <source>
        <dbReference type="ARBA" id="ARBA00023235"/>
    </source>
</evidence>
<dbReference type="STRING" id="670483.S7Q882"/>
<dbReference type="Proteomes" id="UP000030669">
    <property type="component" value="Unassembled WGS sequence"/>
</dbReference>
<dbReference type="InterPro" id="IPR020094">
    <property type="entry name" value="TruA/RsuA/RluB/E/F_N"/>
</dbReference>
<dbReference type="GeneID" id="19308556"/>
<dbReference type="InterPro" id="IPR001406">
    <property type="entry name" value="PsdUridine_synth_TruA"/>
</dbReference>
<dbReference type="GO" id="GO:0031119">
    <property type="term" value="P:tRNA pseudouridine synthesis"/>
    <property type="evidence" value="ECO:0007669"/>
    <property type="project" value="TreeGrafter"/>
</dbReference>
<dbReference type="GO" id="GO:0005634">
    <property type="term" value="C:nucleus"/>
    <property type="evidence" value="ECO:0007669"/>
    <property type="project" value="TreeGrafter"/>
</dbReference>
<keyword evidence="2" id="KW-0819">tRNA processing</keyword>
<keyword evidence="7" id="KW-1185">Reference proteome</keyword>
<protein>
    <submittedName>
        <fullName evidence="6">Pseudouridine synthase</fullName>
    </submittedName>
</protein>
<organism evidence="6 7">
    <name type="scientific">Gloeophyllum trabeum (strain ATCC 11539 / FP-39264 / Madison 617)</name>
    <name type="common">Brown rot fungus</name>
    <dbReference type="NCBI Taxonomy" id="670483"/>
    <lineage>
        <taxon>Eukaryota</taxon>
        <taxon>Fungi</taxon>
        <taxon>Dikarya</taxon>
        <taxon>Basidiomycota</taxon>
        <taxon>Agaricomycotina</taxon>
        <taxon>Agaricomycetes</taxon>
        <taxon>Gloeophyllales</taxon>
        <taxon>Gloeophyllaceae</taxon>
        <taxon>Gloeophyllum</taxon>
    </lineage>
</organism>
<gene>
    <name evidence="6" type="ORF">GLOTRDRAFT_75904</name>
</gene>
<dbReference type="SUPFAM" id="SSF55120">
    <property type="entry name" value="Pseudouridine synthase"/>
    <property type="match status" value="1"/>
</dbReference>
<dbReference type="KEGG" id="gtr:GLOTRDRAFT_75904"/>
<dbReference type="RefSeq" id="XP_007865781.1">
    <property type="nucleotide sequence ID" value="XM_007867590.1"/>
</dbReference>
<dbReference type="Pfam" id="PF01416">
    <property type="entry name" value="PseudoU_synth_1"/>
    <property type="match status" value="1"/>
</dbReference>
<feature type="region of interest" description="Disordered" evidence="4">
    <location>
        <begin position="129"/>
        <end position="158"/>
    </location>
</feature>
<dbReference type="GO" id="GO:1990481">
    <property type="term" value="P:mRNA pseudouridine synthesis"/>
    <property type="evidence" value="ECO:0007669"/>
    <property type="project" value="TreeGrafter"/>
</dbReference>
<evidence type="ECO:0000259" key="5">
    <source>
        <dbReference type="Pfam" id="PF01416"/>
    </source>
</evidence>
<dbReference type="InterPro" id="IPR020095">
    <property type="entry name" value="PsdUridine_synth_TruA_C"/>
</dbReference>
<name>S7Q882_GLOTA</name>
<keyword evidence="3" id="KW-0413">Isomerase</keyword>
<dbReference type="InterPro" id="IPR020097">
    <property type="entry name" value="PsdUridine_synth_TruA_a/b_dom"/>
</dbReference>
<accession>S7Q882</accession>
<evidence type="ECO:0000256" key="2">
    <source>
        <dbReference type="ARBA" id="ARBA00022694"/>
    </source>
</evidence>
<proteinExistence type="inferred from homology"/>
<dbReference type="InterPro" id="IPR020103">
    <property type="entry name" value="PsdUridine_synth_cat_dom_sf"/>
</dbReference>
<reference evidence="6 7" key="1">
    <citation type="journal article" date="2012" name="Science">
        <title>The Paleozoic origin of enzymatic lignin decomposition reconstructed from 31 fungal genomes.</title>
        <authorList>
            <person name="Floudas D."/>
            <person name="Binder M."/>
            <person name="Riley R."/>
            <person name="Barry K."/>
            <person name="Blanchette R.A."/>
            <person name="Henrissat B."/>
            <person name="Martinez A.T."/>
            <person name="Otillar R."/>
            <person name="Spatafora J.W."/>
            <person name="Yadav J.S."/>
            <person name="Aerts A."/>
            <person name="Benoit I."/>
            <person name="Boyd A."/>
            <person name="Carlson A."/>
            <person name="Copeland A."/>
            <person name="Coutinho P.M."/>
            <person name="de Vries R.P."/>
            <person name="Ferreira P."/>
            <person name="Findley K."/>
            <person name="Foster B."/>
            <person name="Gaskell J."/>
            <person name="Glotzer D."/>
            <person name="Gorecki P."/>
            <person name="Heitman J."/>
            <person name="Hesse C."/>
            <person name="Hori C."/>
            <person name="Igarashi K."/>
            <person name="Jurgens J.A."/>
            <person name="Kallen N."/>
            <person name="Kersten P."/>
            <person name="Kohler A."/>
            <person name="Kuees U."/>
            <person name="Kumar T.K.A."/>
            <person name="Kuo A."/>
            <person name="LaButti K."/>
            <person name="Larrondo L.F."/>
            <person name="Lindquist E."/>
            <person name="Ling A."/>
            <person name="Lombard V."/>
            <person name="Lucas S."/>
            <person name="Lundell T."/>
            <person name="Martin R."/>
            <person name="McLaughlin D.J."/>
            <person name="Morgenstern I."/>
            <person name="Morin E."/>
            <person name="Murat C."/>
            <person name="Nagy L.G."/>
            <person name="Nolan M."/>
            <person name="Ohm R.A."/>
            <person name="Patyshakuliyeva A."/>
            <person name="Rokas A."/>
            <person name="Ruiz-Duenas F.J."/>
            <person name="Sabat G."/>
            <person name="Salamov A."/>
            <person name="Samejima M."/>
            <person name="Schmutz J."/>
            <person name="Slot J.C."/>
            <person name="St John F."/>
            <person name="Stenlid J."/>
            <person name="Sun H."/>
            <person name="Sun S."/>
            <person name="Syed K."/>
            <person name="Tsang A."/>
            <person name="Wiebenga A."/>
            <person name="Young D."/>
            <person name="Pisabarro A."/>
            <person name="Eastwood D.C."/>
            <person name="Martin F."/>
            <person name="Cullen D."/>
            <person name="Grigoriev I.V."/>
            <person name="Hibbett D.S."/>
        </authorList>
    </citation>
    <scope>NUCLEOTIDE SEQUENCE [LARGE SCALE GENOMIC DNA]</scope>
    <source>
        <strain evidence="6 7">ATCC 11539</strain>
    </source>
</reference>
<dbReference type="HOGENOM" id="CLU_014673_2_2_1"/>
<dbReference type="AlphaFoldDB" id="S7Q882"/>
<dbReference type="Gene3D" id="3.30.70.660">
    <property type="entry name" value="Pseudouridine synthase I, catalytic domain, C-terminal subdomain"/>
    <property type="match status" value="1"/>
</dbReference>
<dbReference type="Gene3D" id="3.30.70.580">
    <property type="entry name" value="Pseudouridine synthase I, catalytic domain, N-terminal subdomain"/>
    <property type="match status" value="1"/>
</dbReference>
<dbReference type="EMBL" id="KB469301">
    <property type="protein sequence ID" value="EPQ55737.1"/>
    <property type="molecule type" value="Genomic_DNA"/>
</dbReference>
<feature type="region of interest" description="Disordered" evidence="4">
    <location>
        <begin position="380"/>
        <end position="400"/>
    </location>
</feature>
<dbReference type="OMA" id="SCRERRY"/>
<dbReference type="GO" id="GO:0005737">
    <property type="term" value="C:cytoplasm"/>
    <property type="evidence" value="ECO:0007669"/>
    <property type="project" value="TreeGrafter"/>
</dbReference>
<dbReference type="PANTHER" id="PTHR11142">
    <property type="entry name" value="PSEUDOURIDYLATE SYNTHASE"/>
    <property type="match status" value="1"/>
</dbReference>
<comment type="similarity">
    <text evidence="1">Belongs to the tRNA pseudouridine synthase TruA family.</text>
</comment>
<dbReference type="OrthoDB" id="25767at2759"/>